<dbReference type="PROSITE" id="PS50920">
    <property type="entry name" value="SOLCAR"/>
    <property type="match status" value="1"/>
</dbReference>
<comment type="subcellular location">
    <subcellularLocation>
        <location evidence="1">Mitochondrion membrane</location>
        <topology evidence="1">Multi-pass membrane protein</topology>
    </subcellularLocation>
</comment>
<keyword evidence="5" id="KW-0677">Repeat</keyword>
<evidence type="ECO:0000313" key="12">
    <source>
        <dbReference type="Proteomes" id="UP000835052"/>
    </source>
</evidence>
<dbReference type="InterPro" id="IPR050567">
    <property type="entry name" value="Mitochondrial_Carrier"/>
</dbReference>
<dbReference type="PANTHER" id="PTHR45624">
    <property type="entry name" value="MITOCHONDRIAL BASIC AMINO ACIDS TRANSPORTER-RELATED"/>
    <property type="match status" value="1"/>
</dbReference>
<dbReference type="AlphaFoldDB" id="A0A8S1HCW8"/>
<name>A0A8S1HCW8_9PELO</name>
<evidence type="ECO:0000256" key="1">
    <source>
        <dbReference type="ARBA" id="ARBA00004225"/>
    </source>
</evidence>
<dbReference type="Pfam" id="PF00153">
    <property type="entry name" value="Mito_carr"/>
    <property type="match status" value="1"/>
</dbReference>
<proteinExistence type="inferred from homology"/>
<dbReference type="GO" id="GO:0022857">
    <property type="term" value="F:transmembrane transporter activity"/>
    <property type="evidence" value="ECO:0007669"/>
    <property type="project" value="TreeGrafter"/>
</dbReference>
<sequence length="81" mass="9043">MAGGTAGVVAWIVVCPLEVVKNRIQVDKSTKKLSAMKLMSRIWRKEGFGAFFRDCLALSIRGFVVNATIFVVYEKTLELFS</sequence>
<evidence type="ECO:0000256" key="8">
    <source>
        <dbReference type="ARBA" id="ARBA00023136"/>
    </source>
</evidence>
<keyword evidence="8 9" id="KW-0472">Membrane</keyword>
<dbReference type="Proteomes" id="UP000835052">
    <property type="component" value="Unassembled WGS sequence"/>
</dbReference>
<keyword evidence="12" id="KW-1185">Reference proteome</keyword>
<dbReference type="GO" id="GO:0031966">
    <property type="term" value="C:mitochondrial membrane"/>
    <property type="evidence" value="ECO:0007669"/>
    <property type="project" value="UniProtKB-SubCell"/>
</dbReference>
<comment type="similarity">
    <text evidence="2 10">Belongs to the mitochondrial carrier (TC 2.A.29) family.</text>
</comment>
<reference evidence="11" key="1">
    <citation type="submission" date="2020-10" db="EMBL/GenBank/DDBJ databases">
        <authorList>
            <person name="Kikuchi T."/>
        </authorList>
    </citation>
    <scope>NUCLEOTIDE SEQUENCE</scope>
    <source>
        <strain evidence="11">NKZ352</strain>
    </source>
</reference>
<evidence type="ECO:0000313" key="11">
    <source>
        <dbReference type="EMBL" id="CAD6192902.1"/>
    </source>
</evidence>
<organism evidence="11 12">
    <name type="scientific">Caenorhabditis auriculariae</name>
    <dbReference type="NCBI Taxonomy" id="2777116"/>
    <lineage>
        <taxon>Eukaryota</taxon>
        <taxon>Metazoa</taxon>
        <taxon>Ecdysozoa</taxon>
        <taxon>Nematoda</taxon>
        <taxon>Chromadorea</taxon>
        <taxon>Rhabditida</taxon>
        <taxon>Rhabditina</taxon>
        <taxon>Rhabditomorpha</taxon>
        <taxon>Rhabditoidea</taxon>
        <taxon>Rhabditidae</taxon>
        <taxon>Peloderinae</taxon>
        <taxon>Caenorhabditis</taxon>
    </lineage>
</organism>
<dbReference type="Gene3D" id="1.50.40.10">
    <property type="entry name" value="Mitochondrial carrier domain"/>
    <property type="match status" value="1"/>
</dbReference>
<dbReference type="SUPFAM" id="SSF103506">
    <property type="entry name" value="Mitochondrial carrier"/>
    <property type="match status" value="1"/>
</dbReference>
<accession>A0A8S1HCW8</accession>
<feature type="repeat" description="Solcar" evidence="9">
    <location>
        <begin position="1"/>
        <end position="79"/>
    </location>
</feature>
<evidence type="ECO:0000256" key="7">
    <source>
        <dbReference type="ARBA" id="ARBA00023128"/>
    </source>
</evidence>
<dbReference type="InterPro" id="IPR023395">
    <property type="entry name" value="MCP_dom_sf"/>
</dbReference>
<keyword evidence="4 9" id="KW-0812">Transmembrane</keyword>
<evidence type="ECO:0000256" key="10">
    <source>
        <dbReference type="RuleBase" id="RU000488"/>
    </source>
</evidence>
<evidence type="ECO:0000256" key="5">
    <source>
        <dbReference type="ARBA" id="ARBA00022737"/>
    </source>
</evidence>
<dbReference type="PANTHER" id="PTHR45624:SF10">
    <property type="entry name" value="SLC (SOLUTE CARRIER) HOMOLOG"/>
    <property type="match status" value="1"/>
</dbReference>
<evidence type="ECO:0000256" key="2">
    <source>
        <dbReference type="ARBA" id="ARBA00006375"/>
    </source>
</evidence>
<dbReference type="EMBL" id="CAJGYM010000030">
    <property type="protein sequence ID" value="CAD6192902.1"/>
    <property type="molecule type" value="Genomic_DNA"/>
</dbReference>
<dbReference type="OrthoDB" id="193856at2759"/>
<evidence type="ECO:0000256" key="3">
    <source>
        <dbReference type="ARBA" id="ARBA00022448"/>
    </source>
</evidence>
<evidence type="ECO:0000256" key="4">
    <source>
        <dbReference type="ARBA" id="ARBA00022692"/>
    </source>
</evidence>
<dbReference type="InterPro" id="IPR018108">
    <property type="entry name" value="MCP_transmembrane"/>
</dbReference>
<keyword evidence="6" id="KW-1133">Transmembrane helix</keyword>
<keyword evidence="7" id="KW-0496">Mitochondrion</keyword>
<gene>
    <name evidence="11" type="ORF">CAUJ_LOCUS8821</name>
</gene>
<evidence type="ECO:0000256" key="6">
    <source>
        <dbReference type="ARBA" id="ARBA00022989"/>
    </source>
</evidence>
<keyword evidence="3 10" id="KW-0813">Transport</keyword>
<evidence type="ECO:0000256" key="9">
    <source>
        <dbReference type="PROSITE-ProRule" id="PRU00282"/>
    </source>
</evidence>
<comment type="caution">
    <text evidence="11">The sequence shown here is derived from an EMBL/GenBank/DDBJ whole genome shotgun (WGS) entry which is preliminary data.</text>
</comment>
<protein>
    <submittedName>
        <fullName evidence="11">Uncharacterized protein</fullName>
    </submittedName>
</protein>